<sequence>MDIRIQLLRYKKVSSTSASQTSANLEVTLGDSDCPTESQDVRLASPSLVTFFLAATEASGAVPGHNKPVEDPTPPSTARLATGTLLVIAAVSAVTISLSWLDWPFRQADIRNRQGMPKNGSGNARHYKNAVARPNVASDSFAGGVIHPHGSTAGGGTPNVASPPERYALDDDIDSRESFAEVHDMDTTLLADGLDTRSPRGTVLMSGLNTPRHGTKTPLKS</sequence>
<feature type="region of interest" description="Disordered" evidence="1">
    <location>
        <begin position="145"/>
        <end position="166"/>
    </location>
</feature>
<evidence type="ECO:0000313" key="2">
    <source>
        <dbReference type="EMBL" id="KAK8789139.1"/>
    </source>
</evidence>
<accession>A0AAQ4FPE8</accession>
<name>A0AAQ4FPE8_AMBAM</name>
<protein>
    <submittedName>
        <fullName evidence="2">Uncharacterized protein</fullName>
    </submittedName>
</protein>
<evidence type="ECO:0000256" key="1">
    <source>
        <dbReference type="SAM" id="MobiDB-lite"/>
    </source>
</evidence>
<dbReference type="AlphaFoldDB" id="A0AAQ4FPE8"/>
<dbReference type="Proteomes" id="UP001321473">
    <property type="component" value="Unassembled WGS sequence"/>
</dbReference>
<comment type="caution">
    <text evidence="2">The sequence shown here is derived from an EMBL/GenBank/DDBJ whole genome shotgun (WGS) entry which is preliminary data.</text>
</comment>
<reference evidence="2 3" key="1">
    <citation type="journal article" date="2023" name="Arcadia Sci">
        <title>De novo assembly of a long-read Amblyomma americanum tick genome.</title>
        <authorList>
            <person name="Chou S."/>
            <person name="Poskanzer K.E."/>
            <person name="Rollins M."/>
            <person name="Thuy-Boun P.S."/>
        </authorList>
    </citation>
    <scope>NUCLEOTIDE SEQUENCE [LARGE SCALE GENOMIC DNA]</scope>
    <source>
        <strain evidence="2">F_SG_1</strain>
        <tissue evidence="2">Salivary glands</tissue>
    </source>
</reference>
<dbReference type="EMBL" id="JARKHS020000078">
    <property type="protein sequence ID" value="KAK8789139.1"/>
    <property type="molecule type" value="Genomic_DNA"/>
</dbReference>
<gene>
    <name evidence="2" type="ORF">V5799_021084</name>
</gene>
<evidence type="ECO:0000313" key="3">
    <source>
        <dbReference type="Proteomes" id="UP001321473"/>
    </source>
</evidence>
<feature type="region of interest" description="Disordered" evidence="1">
    <location>
        <begin position="189"/>
        <end position="221"/>
    </location>
</feature>
<organism evidence="2 3">
    <name type="scientific">Amblyomma americanum</name>
    <name type="common">Lone star tick</name>
    <dbReference type="NCBI Taxonomy" id="6943"/>
    <lineage>
        <taxon>Eukaryota</taxon>
        <taxon>Metazoa</taxon>
        <taxon>Ecdysozoa</taxon>
        <taxon>Arthropoda</taxon>
        <taxon>Chelicerata</taxon>
        <taxon>Arachnida</taxon>
        <taxon>Acari</taxon>
        <taxon>Parasitiformes</taxon>
        <taxon>Ixodida</taxon>
        <taxon>Ixodoidea</taxon>
        <taxon>Ixodidae</taxon>
        <taxon>Amblyomminae</taxon>
        <taxon>Amblyomma</taxon>
    </lineage>
</organism>
<keyword evidence="3" id="KW-1185">Reference proteome</keyword>
<proteinExistence type="predicted"/>